<reference evidence="3 4" key="1">
    <citation type="journal article" date="2024" name="Chem. Sci.">
        <title>Discovery of megapolipeptins by genome mining of a Burkholderiales bacteria collection.</title>
        <authorList>
            <person name="Paulo B.S."/>
            <person name="Recchia M.J.J."/>
            <person name="Lee S."/>
            <person name="Fergusson C.H."/>
            <person name="Romanowski S.B."/>
            <person name="Hernandez A."/>
            <person name="Krull N."/>
            <person name="Liu D.Y."/>
            <person name="Cavanagh H."/>
            <person name="Bos A."/>
            <person name="Gray C.A."/>
            <person name="Murphy B.T."/>
            <person name="Linington R.G."/>
            <person name="Eustaquio A.S."/>
        </authorList>
    </citation>
    <scope>NUCLEOTIDE SEQUENCE [LARGE SCALE GENOMIC DNA]</scope>
    <source>
        <strain evidence="3 4">RL17-351-BIE-A</strain>
    </source>
</reference>
<comment type="caution">
    <text evidence="3">The sequence shown here is derived from an EMBL/GenBank/DDBJ whole genome shotgun (WGS) entry which is preliminary data.</text>
</comment>
<keyword evidence="4" id="KW-1185">Reference proteome</keyword>
<evidence type="ECO:0000313" key="4">
    <source>
        <dbReference type="Proteomes" id="UP001629274"/>
    </source>
</evidence>
<dbReference type="InterPro" id="IPR028098">
    <property type="entry name" value="Glyco_trans_4-like_N"/>
</dbReference>
<organism evidence="3 4">
    <name type="scientific">Paraburkholderia phytofirmans</name>
    <dbReference type="NCBI Taxonomy" id="261302"/>
    <lineage>
        <taxon>Bacteria</taxon>
        <taxon>Pseudomonadati</taxon>
        <taxon>Pseudomonadota</taxon>
        <taxon>Betaproteobacteria</taxon>
        <taxon>Burkholderiales</taxon>
        <taxon>Burkholderiaceae</taxon>
        <taxon>Paraburkholderia</taxon>
    </lineage>
</organism>
<dbReference type="Proteomes" id="UP001629274">
    <property type="component" value="Unassembled WGS sequence"/>
</dbReference>
<dbReference type="Pfam" id="PF00534">
    <property type="entry name" value="Glycos_transf_1"/>
    <property type="match status" value="1"/>
</dbReference>
<evidence type="ECO:0000259" key="1">
    <source>
        <dbReference type="Pfam" id="PF00534"/>
    </source>
</evidence>
<dbReference type="InterPro" id="IPR050194">
    <property type="entry name" value="Glycosyltransferase_grp1"/>
</dbReference>
<dbReference type="SUPFAM" id="SSF53756">
    <property type="entry name" value="UDP-Glycosyltransferase/glycogen phosphorylase"/>
    <property type="match status" value="1"/>
</dbReference>
<dbReference type="Pfam" id="PF13439">
    <property type="entry name" value="Glyco_transf_4"/>
    <property type="match status" value="1"/>
</dbReference>
<dbReference type="CDD" id="cd03801">
    <property type="entry name" value="GT4_PimA-like"/>
    <property type="match status" value="1"/>
</dbReference>
<dbReference type="EMBL" id="JAQQDR010000007">
    <property type="protein sequence ID" value="MFM0240655.1"/>
    <property type="molecule type" value="Genomic_DNA"/>
</dbReference>
<dbReference type="PANTHER" id="PTHR45947">
    <property type="entry name" value="SULFOQUINOVOSYL TRANSFERASE SQD2"/>
    <property type="match status" value="1"/>
</dbReference>
<proteinExistence type="predicted"/>
<evidence type="ECO:0000259" key="2">
    <source>
        <dbReference type="Pfam" id="PF13439"/>
    </source>
</evidence>
<gene>
    <name evidence="3" type="ORF">PQR03_21235</name>
</gene>
<dbReference type="Gene3D" id="3.40.50.2000">
    <property type="entry name" value="Glycogen Phosphorylase B"/>
    <property type="match status" value="2"/>
</dbReference>
<dbReference type="InterPro" id="IPR001296">
    <property type="entry name" value="Glyco_trans_1"/>
</dbReference>
<dbReference type="RefSeq" id="WP_238535622.1">
    <property type="nucleotide sequence ID" value="NZ_JAQQCK010000008.1"/>
</dbReference>
<evidence type="ECO:0000313" key="3">
    <source>
        <dbReference type="EMBL" id="MFM0240655.1"/>
    </source>
</evidence>
<feature type="domain" description="Glycosyltransferase subfamily 4-like N-terminal" evidence="2">
    <location>
        <begin position="25"/>
        <end position="210"/>
    </location>
</feature>
<dbReference type="PANTHER" id="PTHR45947:SF3">
    <property type="entry name" value="SULFOQUINOVOSYL TRANSFERASE SQD2"/>
    <property type="match status" value="1"/>
</dbReference>
<sequence length="399" mass="44632">MANLDGYKRMQKYRVLVINDFVQKGGAEVVYRQSADLLRAMAGVEVECFHASRIDENSSLLSKSWNVAAARALKKMLAGYRPNRILVHNYHNALSASVLGVIARYKRELDCATYMTCHDFHLVYYNPTLHYVMGGRVEQLTLDALRTSHVLTLRSSAKGVVHDFFSKAYWHAVRAIHKPERIFDRIICPSDFMQEALHRKGIDNTVVLYNPSAVAVVSEPVSVLDRKGFNIAFVGRVAREKGLAQFIELAASIDFSRIERIGVFGDGADREVIEQRYAPLIESGKLVFFGNLPQEQLFSKLGAFADAIVLPSVGVEVAPLVIVEAAMLGLPTLMREGTHRLDFGDTVGSKIMYRDAPQSLQAALEELAAHLATPERRYDVSEFLPQSYAERLANIMRLT</sequence>
<feature type="domain" description="Glycosyl transferase family 1" evidence="1">
    <location>
        <begin position="225"/>
        <end position="334"/>
    </location>
</feature>
<protein>
    <submittedName>
        <fullName evidence="3">Glycosyltransferase family 4 protein</fullName>
    </submittedName>
</protein>
<name>A0ABW9BLG4_9BURK</name>
<accession>A0ABW9BLG4</accession>